<gene>
    <name evidence="1" type="ORF">X798_02519</name>
</gene>
<dbReference type="Proteomes" id="UP000242913">
    <property type="component" value="Unassembled WGS sequence"/>
</dbReference>
<name>A0A183HB60_9BILA</name>
<accession>A0A183HB60</accession>
<sequence length="68" mass="8088">MFVKARTDDGPHCIRDAHVHMSTYKEVCETRMCRRADVQTEYAHIRTEITDSRFMVKDERVTEMIINI</sequence>
<dbReference type="EMBL" id="KZ269986">
    <property type="protein sequence ID" value="OZC10475.1"/>
    <property type="molecule type" value="Genomic_DNA"/>
</dbReference>
<proteinExistence type="predicted"/>
<evidence type="ECO:0000313" key="2">
    <source>
        <dbReference type="Proteomes" id="UP000242913"/>
    </source>
</evidence>
<organism evidence="3">
    <name type="scientific">Onchocerca flexuosa</name>
    <dbReference type="NCBI Taxonomy" id="387005"/>
    <lineage>
        <taxon>Eukaryota</taxon>
        <taxon>Metazoa</taxon>
        <taxon>Ecdysozoa</taxon>
        <taxon>Nematoda</taxon>
        <taxon>Chromadorea</taxon>
        <taxon>Rhabditida</taxon>
        <taxon>Spirurina</taxon>
        <taxon>Spiruromorpha</taxon>
        <taxon>Filarioidea</taxon>
        <taxon>Onchocercidae</taxon>
        <taxon>Onchocerca</taxon>
    </lineage>
</organism>
<dbReference type="WBParaSite" id="OFLC_0000472101-mRNA-1">
    <property type="protein sequence ID" value="OFLC_0000472101-mRNA-1"/>
    <property type="gene ID" value="OFLC_0000472101"/>
</dbReference>
<reference evidence="3" key="2">
    <citation type="submission" date="2016-06" db="UniProtKB">
        <authorList>
            <consortium name="WormBaseParasite"/>
        </authorList>
    </citation>
    <scope>IDENTIFICATION</scope>
</reference>
<reference evidence="1 2" key="1">
    <citation type="submission" date="2015-12" db="EMBL/GenBank/DDBJ databases">
        <title>Draft genome of the nematode, Onchocerca flexuosa.</title>
        <authorList>
            <person name="Mitreva M."/>
        </authorList>
    </citation>
    <scope>NUCLEOTIDE SEQUENCE [LARGE SCALE GENOMIC DNA]</scope>
    <source>
        <strain evidence="1">Red Deer</strain>
    </source>
</reference>
<protein>
    <submittedName>
        <fullName evidence="1 3">Uncharacterized protein</fullName>
    </submittedName>
</protein>
<keyword evidence="2" id="KW-1185">Reference proteome</keyword>
<dbReference type="AlphaFoldDB" id="A0A183HB60"/>
<evidence type="ECO:0000313" key="3">
    <source>
        <dbReference type="WBParaSite" id="OFLC_0000472101-mRNA-1"/>
    </source>
</evidence>
<evidence type="ECO:0000313" key="1">
    <source>
        <dbReference type="EMBL" id="OZC10475.1"/>
    </source>
</evidence>